<organism evidence="16 17">
    <name type="scientific">Faecalibacterium gallinarum</name>
    <dbReference type="NCBI Taxonomy" id="2903556"/>
    <lineage>
        <taxon>Bacteria</taxon>
        <taxon>Bacillati</taxon>
        <taxon>Bacillota</taxon>
        <taxon>Clostridia</taxon>
        <taxon>Eubacteriales</taxon>
        <taxon>Oscillospiraceae</taxon>
        <taxon>Faecalibacterium</taxon>
    </lineage>
</organism>
<keyword evidence="7" id="KW-0479">Metal-binding</keyword>
<evidence type="ECO:0000259" key="15">
    <source>
        <dbReference type="Pfam" id="PF00224"/>
    </source>
</evidence>
<keyword evidence="6 14" id="KW-0808">Transferase</keyword>
<comment type="similarity">
    <text evidence="3 14">Belongs to the pyruvate kinase family.</text>
</comment>
<dbReference type="GO" id="GO:0000287">
    <property type="term" value="F:magnesium ion binding"/>
    <property type="evidence" value="ECO:0007669"/>
    <property type="project" value="InterPro"/>
</dbReference>
<protein>
    <recommendedName>
        <fullName evidence="5 14">Pyruvate kinase</fullName>
        <ecNumber evidence="4 14">2.7.1.40</ecNumber>
    </recommendedName>
</protein>
<dbReference type="InterPro" id="IPR015813">
    <property type="entry name" value="Pyrv/PenolPyrv_kinase-like_dom"/>
</dbReference>
<dbReference type="Gene3D" id="2.40.33.10">
    <property type="entry name" value="PK beta-barrel domain-like"/>
    <property type="match status" value="1"/>
</dbReference>
<dbReference type="EC" id="2.7.1.40" evidence="4 14"/>
<dbReference type="GO" id="GO:0016301">
    <property type="term" value="F:kinase activity"/>
    <property type="evidence" value="ECO:0007669"/>
    <property type="project" value="UniProtKB-KW"/>
</dbReference>
<dbReference type="Pfam" id="PF00224">
    <property type="entry name" value="PK"/>
    <property type="match status" value="1"/>
</dbReference>
<dbReference type="EMBL" id="BQKV01000030">
    <property type="protein sequence ID" value="GJN64367.1"/>
    <property type="molecule type" value="Genomic_DNA"/>
</dbReference>
<comment type="pathway">
    <text evidence="2 14">Carbohydrate degradation; glycolysis; pyruvate from D-glyceraldehyde 3-phosphate: step 5/5.</text>
</comment>
<evidence type="ECO:0000256" key="10">
    <source>
        <dbReference type="ARBA" id="ARBA00022840"/>
    </source>
</evidence>
<comment type="caution">
    <text evidence="16">The sequence shown here is derived from an EMBL/GenBank/DDBJ whole genome shotgun (WGS) entry which is preliminary data.</text>
</comment>
<keyword evidence="11 14" id="KW-0460">Magnesium</keyword>
<dbReference type="GO" id="GO:0030955">
    <property type="term" value="F:potassium ion binding"/>
    <property type="evidence" value="ECO:0007669"/>
    <property type="project" value="InterPro"/>
</dbReference>
<dbReference type="PRINTS" id="PR01050">
    <property type="entry name" value="PYRUVTKNASE"/>
</dbReference>
<gene>
    <name evidence="16" type="ORF">JCM17207_09920</name>
</gene>
<reference evidence="16" key="1">
    <citation type="journal article" date="2022" name="Int. J. Syst. Evol. Microbiol.">
        <title>Genome-based, phenotypic and chemotaxonomic classification of Faecalibacterium strains: proposal of three novel species Faecalibacterium duncaniae sp. nov., Faecalibacterium hattorii sp. nov. and Faecalibacterium gallinarum sp. nov. .</title>
        <authorList>
            <person name="Sakamoto M."/>
            <person name="Sakurai N."/>
            <person name="Tanno H."/>
            <person name="Iino T."/>
            <person name="Ohkuma M."/>
            <person name="Endo A."/>
        </authorList>
    </citation>
    <scope>NUCLEOTIDE SEQUENCE</scope>
    <source>
        <strain evidence="16">JCM 17207</strain>
    </source>
</reference>
<evidence type="ECO:0000256" key="6">
    <source>
        <dbReference type="ARBA" id="ARBA00022679"/>
    </source>
</evidence>
<feature type="domain" description="Pyruvate kinase barrel" evidence="15">
    <location>
        <begin position="5"/>
        <end position="305"/>
    </location>
</feature>
<evidence type="ECO:0000256" key="12">
    <source>
        <dbReference type="ARBA" id="ARBA00023152"/>
    </source>
</evidence>
<dbReference type="PANTHER" id="PTHR11817">
    <property type="entry name" value="PYRUVATE KINASE"/>
    <property type="match status" value="1"/>
</dbReference>
<dbReference type="InterPro" id="IPR015806">
    <property type="entry name" value="Pyrv_Knase_insert_dom_sf"/>
</dbReference>
<evidence type="ECO:0000256" key="3">
    <source>
        <dbReference type="ARBA" id="ARBA00008663"/>
    </source>
</evidence>
<evidence type="ECO:0000256" key="8">
    <source>
        <dbReference type="ARBA" id="ARBA00022741"/>
    </source>
</evidence>
<dbReference type="SUPFAM" id="SSF51621">
    <property type="entry name" value="Phosphoenolpyruvate/pyruvate domain"/>
    <property type="match status" value="1"/>
</dbReference>
<keyword evidence="8" id="KW-0547">Nucleotide-binding</keyword>
<proteinExistence type="inferred from homology"/>
<dbReference type="SUPFAM" id="SSF50800">
    <property type="entry name" value="PK beta-barrel domain-like"/>
    <property type="match status" value="1"/>
</dbReference>
<evidence type="ECO:0000256" key="9">
    <source>
        <dbReference type="ARBA" id="ARBA00022777"/>
    </source>
</evidence>
<dbReference type="GO" id="GO:0005524">
    <property type="term" value="F:ATP binding"/>
    <property type="evidence" value="ECO:0007669"/>
    <property type="project" value="UniProtKB-KW"/>
</dbReference>
<dbReference type="AlphaFoldDB" id="A0AA37MYA7"/>
<dbReference type="Proteomes" id="UP001055185">
    <property type="component" value="Unassembled WGS sequence"/>
</dbReference>
<evidence type="ECO:0000313" key="17">
    <source>
        <dbReference type="Proteomes" id="UP001055185"/>
    </source>
</evidence>
<evidence type="ECO:0000256" key="4">
    <source>
        <dbReference type="ARBA" id="ARBA00012142"/>
    </source>
</evidence>
<sequence length="317" mass="33318">MEFYGTIGPACADLETLRQMAAAGMTGIRMNLSHGSLADHADWLDLIRQAGIRQLLIDLQGPELRIGVLAEPIRLSIGEGLRLGAGGVPCPAPLIQAVQPGQKLLLDDGKLLAKVDAAEADALRCTVLRGGLLQSRKSIAAPGAVVDSPTLTAEDLENLKAAKKCGVTGVMLPFVRGAADIRALRAALAEAGGETIRIFAKVENLAGVNALPEFLPLVDQVVIARGDLGNAMPLWQLPACQKKLSAACHAAKVPFMVVTQLLDSMCERAVPTRAEVSDIYNAVLDGAASLMLTGETAAGRYPVQAMEYLVQTARTAL</sequence>
<keyword evidence="12 14" id="KW-0324">Glycolysis</keyword>
<evidence type="ECO:0000256" key="1">
    <source>
        <dbReference type="ARBA" id="ARBA00001958"/>
    </source>
</evidence>
<keyword evidence="9 14" id="KW-0418">Kinase</keyword>
<dbReference type="InterPro" id="IPR001697">
    <property type="entry name" value="Pyr_Knase"/>
</dbReference>
<dbReference type="InterPro" id="IPR040442">
    <property type="entry name" value="Pyrv_kinase-like_dom_sf"/>
</dbReference>
<keyword evidence="10" id="KW-0067">ATP-binding</keyword>
<name>A0AA37MYA7_9FIRM</name>
<evidence type="ECO:0000313" key="16">
    <source>
        <dbReference type="EMBL" id="GJN64367.1"/>
    </source>
</evidence>
<accession>A0AA37MYA7</accession>
<keyword evidence="13" id="KW-0670">Pyruvate</keyword>
<dbReference type="Gene3D" id="3.20.20.60">
    <property type="entry name" value="Phosphoenolpyruvate-binding domains"/>
    <property type="match status" value="1"/>
</dbReference>
<dbReference type="InterPro" id="IPR011037">
    <property type="entry name" value="Pyrv_Knase-like_insert_dom_sf"/>
</dbReference>
<evidence type="ECO:0000256" key="7">
    <source>
        <dbReference type="ARBA" id="ARBA00022723"/>
    </source>
</evidence>
<evidence type="ECO:0000256" key="14">
    <source>
        <dbReference type="RuleBase" id="RU000504"/>
    </source>
</evidence>
<evidence type="ECO:0000256" key="5">
    <source>
        <dbReference type="ARBA" id="ARBA00018587"/>
    </source>
</evidence>
<comment type="catalytic activity">
    <reaction evidence="14">
        <text>pyruvate + ATP = phosphoenolpyruvate + ADP + H(+)</text>
        <dbReference type="Rhea" id="RHEA:18157"/>
        <dbReference type="ChEBI" id="CHEBI:15361"/>
        <dbReference type="ChEBI" id="CHEBI:15378"/>
        <dbReference type="ChEBI" id="CHEBI:30616"/>
        <dbReference type="ChEBI" id="CHEBI:58702"/>
        <dbReference type="ChEBI" id="CHEBI:456216"/>
        <dbReference type="EC" id="2.7.1.40"/>
    </reaction>
</comment>
<evidence type="ECO:0000256" key="11">
    <source>
        <dbReference type="ARBA" id="ARBA00022842"/>
    </source>
</evidence>
<dbReference type="InterPro" id="IPR015793">
    <property type="entry name" value="Pyrv_Knase_brl"/>
</dbReference>
<comment type="cofactor">
    <cofactor evidence="1">
        <name>K(+)</name>
        <dbReference type="ChEBI" id="CHEBI:29103"/>
    </cofactor>
</comment>
<keyword evidence="17" id="KW-1185">Reference proteome</keyword>
<dbReference type="RefSeq" id="WP_238316566.1">
    <property type="nucleotide sequence ID" value="NZ_BQKV01000030.1"/>
</dbReference>
<dbReference type="GO" id="GO:0004743">
    <property type="term" value="F:pyruvate kinase activity"/>
    <property type="evidence" value="ECO:0007669"/>
    <property type="project" value="UniProtKB-EC"/>
</dbReference>
<evidence type="ECO:0000256" key="2">
    <source>
        <dbReference type="ARBA" id="ARBA00004997"/>
    </source>
</evidence>
<evidence type="ECO:0000256" key="13">
    <source>
        <dbReference type="ARBA" id="ARBA00023317"/>
    </source>
</evidence>